<name>A0A243WAX0_9BACT</name>
<protein>
    <recommendedName>
        <fullName evidence="4">DUF3575 domain-containing protein</fullName>
    </recommendedName>
</protein>
<evidence type="ECO:0000313" key="2">
    <source>
        <dbReference type="EMBL" id="OUJ71655.1"/>
    </source>
</evidence>
<dbReference type="OrthoDB" id="878332at2"/>
<evidence type="ECO:0000313" key="3">
    <source>
        <dbReference type="Proteomes" id="UP000194873"/>
    </source>
</evidence>
<sequence>MQLPLLYAASFAVLVLTTPSHAQTAPTATATPVVPPASRKTMLRLGLRVNRGFETRDLDGLFAPVTLGLERRLGNKFSVYGNVLFNLRPLAFQRYYPRRTFIHRVGAELGGRYYYNQAKRLARGRAAGPFVGNYLALQASTEYSPMRVQNAFDNTHIVYQFSGLTALWGMQRRLGSLLVYDLSAGLGAFNSRRDIHYHYNSSGVYTGYSYSNRRLAVGPAVNLQLSFAR</sequence>
<keyword evidence="3" id="KW-1185">Reference proteome</keyword>
<dbReference type="EMBL" id="MTSE01000015">
    <property type="protein sequence ID" value="OUJ71655.1"/>
    <property type="molecule type" value="Genomic_DNA"/>
</dbReference>
<proteinExistence type="predicted"/>
<keyword evidence="1" id="KW-0732">Signal</keyword>
<organism evidence="2 3">
    <name type="scientific">Hymenobacter crusticola</name>
    <dbReference type="NCBI Taxonomy" id="1770526"/>
    <lineage>
        <taxon>Bacteria</taxon>
        <taxon>Pseudomonadati</taxon>
        <taxon>Bacteroidota</taxon>
        <taxon>Cytophagia</taxon>
        <taxon>Cytophagales</taxon>
        <taxon>Hymenobacteraceae</taxon>
        <taxon>Hymenobacter</taxon>
    </lineage>
</organism>
<evidence type="ECO:0008006" key="4">
    <source>
        <dbReference type="Google" id="ProtNLM"/>
    </source>
</evidence>
<dbReference type="RefSeq" id="WP_086596176.1">
    <property type="nucleotide sequence ID" value="NZ_MTSE01000015.1"/>
</dbReference>
<dbReference type="AlphaFoldDB" id="A0A243WAX0"/>
<accession>A0A243WAX0</accession>
<gene>
    <name evidence="2" type="ORF">BXP70_21490</name>
</gene>
<reference evidence="2 3" key="1">
    <citation type="submission" date="2017-01" db="EMBL/GenBank/DDBJ databases">
        <title>A new Hymenobacter.</title>
        <authorList>
            <person name="Liang Y."/>
            <person name="Feng F."/>
        </authorList>
    </citation>
    <scope>NUCLEOTIDE SEQUENCE [LARGE SCALE GENOMIC DNA]</scope>
    <source>
        <strain evidence="2">MIMBbqt21</strain>
    </source>
</reference>
<feature type="signal peptide" evidence="1">
    <location>
        <begin position="1"/>
        <end position="22"/>
    </location>
</feature>
<dbReference type="Proteomes" id="UP000194873">
    <property type="component" value="Unassembled WGS sequence"/>
</dbReference>
<comment type="caution">
    <text evidence="2">The sequence shown here is derived from an EMBL/GenBank/DDBJ whole genome shotgun (WGS) entry which is preliminary data.</text>
</comment>
<evidence type="ECO:0000256" key="1">
    <source>
        <dbReference type="SAM" id="SignalP"/>
    </source>
</evidence>
<feature type="chain" id="PRO_5012602696" description="DUF3575 domain-containing protein" evidence="1">
    <location>
        <begin position="23"/>
        <end position="229"/>
    </location>
</feature>